<proteinExistence type="predicted"/>
<dbReference type="AlphaFoldDB" id="A0A2I0HXA3"/>
<evidence type="ECO:0000313" key="3">
    <source>
        <dbReference type="Proteomes" id="UP000233551"/>
    </source>
</evidence>
<accession>A0A2I0HXA3</accession>
<organism evidence="2 3">
    <name type="scientific">Punica granatum</name>
    <name type="common">Pomegranate</name>
    <dbReference type="NCBI Taxonomy" id="22663"/>
    <lineage>
        <taxon>Eukaryota</taxon>
        <taxon>Viridiplantae</taxon>
        <taxon>Streptophyta</taxon>
        <taxon>Embryophyta</taxon>
        <taxon>Tracheophyta</taxon>
        <taxon>Spermatophyta</taxon>
        <taxon>Magnoliopsida</taxon>
        <taxon>eudicotyledons</taxon>
        <taxon>Gunneridae</taxon>
        <taxon>Pentapetalae</taxon>
        <taxon>rosids</taxon>
        <taxon>malvids</taxon>
        <taxon>Myrtales</taxon>
        <taxon>Lythraceae</taxon>
        <taxon>Punica</taxon>
    </lineage>
</organism>
<dbReference type="EMBL" id="PGOL01004947">
    <property type="protein sequence ID" value="PKI36243.1"/>
    <property type="molecule type" value="Genomic_DNA"/>
</dbReference>
<keyword evidence="3" id="KW-1185">Reference proteome</keyword>
<evidence type="ECO:0000313" key="2">
    <source>
        <dbReference type="EMBL" id="PKI36243.1"/>
    </source>
</evidence>
<feature type="domain" description="RCD1 WWE" evidence="1">
    <location>
        <begin position="68"/>
        <end position="108"/>
    </location>
</feature>
<gene>
    <name evidence="2" type="ORF">CRG98_043355</name>
</gene>
<evidence type="ECO:0000259" key="1">
    <source>
        <dbReference type="Pfam" id="PF23467"/>
    </source>
</evidence>
<dbReference type="Pfam" id="PF23467">
    <property type="entry name" value="WWE_5"/>
    <property type="match status" value="1"/>
</dbReference>
<name>A0A2I0HXA3_PUNGR</name>
<sequence>MDKGKAAVDHTSASSSRAGSSSVFYFQPRPYDNFFQTNPPSQILYYDKKQILSYCGLGCPAALNCGRFEMSLGDENFLLDFFAMIFYNFKTGSIKPIAWIDMNGCYFFPYYDFITSFMPWNINPSEPSQGQARPLMDYSYMRTVFLVEMRKHADVEILNIWPMVGEVANV</sequence>
<reference evidence="2 3" key="1">
    <citation type="submission" date="2017-11" db="EMBL/GenBank/DDBJ databases">
        <title>De-novo sequencing of pomegranate (Punica granatum L.) genome.</title>
        <authorList>
            <person name="Akparov Z."/>
            <person name="Amiraslanov A."/>
            <person name="Hajiyeva S."/>
            <person name="Abbasov M."/>
            <person name="Kaur K."/>
            <person name="Hamwieh A."/>
            <person name="Solovyev V."/>
            <person name="Salamov A."/>
            <person name="Braich B."/>
            <person name="Kosarev P."/>
            <person name="Mahmoud A."/>
            <person name="Hajiyev E."/>
            <person name="Babayeva S."/>
            <person name="Izzatullayeva V."/>
            <person name="Mammadov A."/>
            <person name="Mammadov A."/>
            <person name="Sharifova S."/>
            <person name="Ojaghi J."/>
            <person name="Eynullazada K."/>
            <person name="Bayramov B."/>
            <person name="Abdulazimova A."/>
            <person name="Shahmuradov I."/>
        </authorList>
    </citation>
    <scope>NUCLEOTIDE SEQUENCE [LARGE SCALE GENOMIC DNA]</scope>
    <source>
        <strain evidence="3">cv. AG2017</strain>
        <tissue evidence="2">Leaf</tissue>
    </source>
</reference>
<dbReference type="Proteomes" id="UP000233551">
    <property type="component" value="Unassembled WGS sequence"/>
</dbReference>
<protein>
    <recommendedName>
        <fullName evidence="1">RCD1 WWE domain-containing protein</fullName>
    </recommendedName>
</protein>
<dbReference type="InterPro" id="IPR057823">
    <property type="entry name" value="WWE_RCD1"/>
</dbReference>
<comment type="caution">
    <text evidence="2">The sequence shown here is derived from an EMBL/GenBank/DDBJ whole genome shotgun (WGS) entry which is preliminary data.</text>
</comment>